<dbReference type="InterPro" id="IPR027417">
    <property type="entry name" value="P-loop_NTPase"/>
</dbReference>
<keyword evidence="4 15" id="KW-0227">DNA damage</keyword>
<dbReference type="SMART" id="SM00487">
    <property type="entry name" value="DEXDc"/>
    <property type="match status" value="1"/>
</dbReference>
<evidence type="ECO:0000313" key="19">
    <source>
        <dbReference type="Proteomes" id="UP000252707"/>
    </source>
</evidence>
<dbReference type="Pfam" id="PF17191">
    <property type="entry name" value="RecG_wedge"/>
    <property type="match status" value="1"/>
</dbReference>
<dbReference type="InterPro" id="IPR004609">
    <property type="entry name" value="ATP-dep_DNA_helicase_RecG"/>
</dbReference>
<proteinExistence type="inferred from homology"/>
<dbReference type="Gene3D" id="2.40.50.140">
    <property type="entry name" value="Nucleic acid-binding proteins"/>
    <property type="match status" value="1"/>
</dbReference>
<dbReference type="NCBIfam" id="NF008165">
    <property type="entry name" value="PRK10917.1-3"/>
    <property type="match status" value="1"/>
</dbReference>
<dbReference type="SUPFAM" id="SSF52540">
    <property type="entry name" value="P-loop containing nucleoside triphosphate hydrolases"/>
    <property type="match status" value="2"/>
</dbReference>
<evidence type="ECO:0000256" key="3">
    <source>
        <dbReference type="ARBA" id="ARBA00022741"/>
    </source>
</evidence>
<keyword evidence="10 15" id="KW-0234">DNA repair</keyword>
<dbReference type="FunFam" id="3.40.50.300:FF:000391">
    <property type="entry name" value="ATP-dependent DNA helicase RecG"/>
    <property type="match status" value="1"/>
</dbReference>
<dbReference type="OrthoDB" id="9804325at2"/>
<evidence type="ECO:0000256" key="2">
    <source>
        <dbReference type="ARBA" id="ARBA00017846"/>
    </source>
</evidence>
<dbReference type="RefSeq" id="WP_114279513.1">
    <property type="nucleotide sequence ID" value="NZ_QPJY01000003.1"/>
</dbReference>
<reference evidence="18 19" key="1">
    <citation type="submission" date="2018-07" db="EMBL/GenBank/DDBJ databases">
        <title>Genomic Encyclopedia of Type Strains, Phase IV (KMG-IV): sequencing the most valuable type-strain genomes for metagenomic binning, comparative biology and taxonomic classification.</title>
        <authorList>
            <person name="Goeker M."/>
        </authorList>
    </citation>
    <scope>NUCLEOTIDE SEQUENCE [LARGE SCALE GENOMIC DNA]</scope>
    <source>
        <strain evidence="18 19">DSM 26407</strain>
    </source>
</reference>
<dbReference type="NCBIfam" id="NF008168">
    <property type="entry name" value="PRK10917.2-2"/>
    <property type="match status" value="1"/>
</dbReference>
<sequence length="699" mass="76640">MDASPERPPDLASQPLTRLKGVGEAFARRLERLGLVTVQDLLFHLPLRYEDRTRVRPLGSLRHGDTAVVEGEVEVADVVFGRRRSLLVRINDGTGFLTLRFFYFTGAQKTALTRGARLRCYGEVRQGPHALEMVHPEYRKVAADAPIPVEDRLTPVYPVTEGVTQARLRGLVDQVLPRLEQEAVAELLPLELLRRYRLPPLAAALAYVHRPPPDAPLEELAAGRHPAQQRLAFEELLAHQVSLRQLRAVVRARRAPVLGGDGALRRRFLEGLPFTLTGAQARVNGEIAADLGQPHPMLRLVQGDVGSGKTVVAAAAVLAAVEGGRQAAVMAPTELLAEQHFRNFSAWLEPLGVACAWLSGRLKGKAREAVIAAMADGTARVVVGTHALFQAEVRFADLGLVVVDEQHRFGVHQRLALHEKGKRGRLSPHQLIMTATPIPRTLAQTAYADLDVSVIDELPPGRTPVTTVVVPDTRREEVMERVRAVCREGRQAYWVCTLIEESEALQCQAAEETHRQLVESFPDLRVGLVHGRMKPAEKEAAMAAFQAGGTQLLVATTVIEVGVDVPNATLMIIENAERLGLAQLHQLRGRVGRGAAASHCVLMYHAPLTGTARERLQVLRDSGDGFLIARKDLEIRGPGELLGTRQTGMLNFRIADVLRDRPLLDRVARAAGDLLARHPDRAAPLVRRWLGDGTRYGGV</sequence>
<dbReference type="InterPro" id="IPR033454">
    <property type="entry name" value="RecG_wedge"/>
</dbReference>
<dbReference type="Pfam" id="PF00270">
    <property type="entry name" value="DEAD"/>
    <property type="match status" value="1"/>
</dbReference>
<evidence type="ECO:0000313" key="18">
    <source>
        <dbReference type="EMBL" id="RCX31347.1"/>
    </source>
</evidence>
<dbReference type="NCBIfam" id="TIGR00643">
    <property type="entry name" value="recG"/>
    <property type="match status" value="1"/>
</dbReference>
<dbReference type="InterPro" id="IPR001650">
    <property type="entry name" value="Helicase_C-like"/>
</dbReference>
<evidence type="ECO:0000256" key="11">
    <source>
        <dbReference type="ARBA" id="ARBA00023235"/>
    </source>
</evidence>
<keyword evidence="9 15" id="KW-0233">DNA recombination</keyword>
<feature type="domain" description="Helicase ATP-binding" evidence="16">
    <location>
        <begin position="290"/>
        <end position="455"/>
    </location>
</feature>
<dbReference type="NCBIfam" id="NF008163">
    <property type="entry name" value="PRK10917.1-1"/>
    <property type="match status" value="1"/>
</dbReference>
<comment type="catalytic activity">
    <reaction evidence="12 15">
        <text>Couples ATP hydrolysis with the unwinding of duplex DNA by translocating in the 3'-5' direction.</text>
        <dbReference type="EC" id="5.6.2.4"/>
    </reaction>
</comment>
<dbReference type="SMART" id="SM00490">
    <property type="entry name" value="HELICc"/>
    <property type="match status" value="1"/>
</dbReference>
<accession>A0A369CFL9</accession>
<dbReference type="InterPro" id="IPR045562">
    <property type="entry name" value="RecG_dom3_C"/>
</dbReference>
<evidence type="ECO:0000256" key="5">
    <source>
        <dbReference type="ARBA" id="ARBA00022801"/>
    </source>
</evidence>
<dbReference type="GO" id="GO:0006310">
    <property type="term" value="P:DNA recombination"/>
    <property type="evidence" value="ECO:0007669"/>
    <property type="project" value="UniProtKB-UniRule"/>
</dbReference>
<evidence type="ECO:0000256" key="1">
    <source>
        <dbReference type="ARBA" id="ARBA00007504"/>
    </source>
</evidence>
<keyword evidence="19" id="KW-1185">Reference proteome</keyword>
<dbReference type="Proteomes" id="UP000252707">
    <property type="component" value="Unassembled WGS sequence"/>
</dbReference>
<comment type="function">
    <text evidence="15">Plays a critical role in recombination and DNA repair. Helps process Holliday junction intermediates to mature products by catalyzing branch migration. Has replication fork regression activity, unwinds stalled or blocked replication forks to make a HJ that can be resolved. Has a DNA unwinding activity characteristic of a DNA helicase with 3'-5' polarity.</text>
</comment>
<keyword evidence="3 15" id="KW-0547">Nucleotide-binding</keyword>
<evidence type="ECO:0000256" key="15">
    <source>
        <dbReference type="RuleBase" id="RU363016"/>
    </source>
</evidence>
<name>A0A369CFL9_9GAMM</name>
<keyword evidence="11" id="KW-0413">Isomerase</keyword>
<evidence type="ECO:0000259" key="16">
    <source>
        <dbReference type="PROSITE" id="PS51192"/>
    </source>
</evidence>
<dbReference type="GO" id="GO:0006281">
    <property type="term" value="P:DNA repair"/>
    <property type="evidence" value="ECO:0007669"/>
    <property type="project" value="UniProtKB-UniRule"/>
</dbReference>
<evidence type="ECO:0000256" key="14">
    <source>
        <dbReference type="ARBA" id="ARBA00048988"/>
    </source>
</evidence>
<dbReference type="PROSITE" id="PS51192">
    <property type="entry name" value="HELICASE_ATP_BIND_1"/>
    <property type="match status" value="1"/>
</dbReference>
<keyword evidence="6 15" id="KW-0347">Helicase</keyword>
<feature type="domain" description="Helicase C-terminal" evidence="17">
    <location>
        <begin position="488"/>
        <end position="634"/>
    </location>
</feature>
<evidence type="ECO:0000256" key="6">
    <source>
        <dbReference type="ARBA" id="ARBA00022806"/>
    </source>
</evidence>
<evidence type="ECO:0000259" key="17">
    <source>
        <dbReference type="PROSITE" id="PS51194"/>
    </source>
</evidence>
<evidence type="ECO:0000256" key="12">
    <source>
        <dbReference type="ARBA" id="ARBA00034617"/>
    </source>
</evidence>
<dbReference type="SUPFAM" id="SSF50249">
    <property type="entry name" value="Nucleic acid-binding proteins"/>
    <property type="match status" value="1"/>
</dbReference>
<evidence type="ECO:0000256" key="13">
    <source>
        <dbReference type="ARBA" id="ARBA00034808"/>
    </source>
</evidence>
<dbReference type="AlphaFoldDB" id="A0A369CFL9"/>
<dbReference type="PROSITE" id="PS51194">
    <property type="entry name" value="HELICASE_CTER"/>
    <property type="match status" value="1"/>
</dbReference>
<evidence type="ECO:0000256" key="7">
    <source>
        <dbReference type="ARBA" id="ARBA00022840"/>
    </source>
</evidence>
<dbReference type="InterPro" id="IPR014001">
    <property type="entry name" value="Helicase_ATP-bd"/>
</dbReference>
<gene>
    <name evidence="18" type="ORF">DFQ59_103315</name>
</gene>
<dbReference type="EC" id="5.6.2.4" evidence="13 15"/>
<evidence type="ECO:0000256" key="9">
    <source>
        <dbReference type="ARBA" id="ARBA00023172"/>
    </source>
</evidence>
<keyword evidence="8" id="KW-0238">DNA-binding</keyword>
<dbReference type="EMBL" id="QPJY01000003">
    <property type="protein sequence ID" value="RCX31347.1"/>
    <property type="molecule type" value="Genomic_DNA"/>
</dbReference>
<dbReference type="Pfam" id="PF19833">
    <property type="entry name" value="RecG_dom3_C"/>
    <property type="match status" value="1"/>
</dbReference>
<dbReference type="PANTHER" id="PTHR47964">
    <property type="entry name" value="ATP-DEPENDENT DNA HELICASE HOMOLOG RECG, CHLOROPLASTIC"/>
    <property type="match status" value="1"/>
</dbReference>
<protein>
    <recommendedName>
        <fullName evidence="2 15">ATP-dependent DNA helicase RecG</fullName>
        <ecNumber evidence="13 15">5.6.2.4</ecNumber>
    </recommendedName>
</protein>
<dbReference type="GO" id="GO:0003677">
    <property type="term" value="F:DNA binding"/>
    <property type="evidence" value="ECO:0007669"/>
    <property type="project" value="UniProtKB-KW"/>
</dbReference>
<dbReference type="Gene3D" id="3.40.50.300">
    <property type="entry name" value="P-loop containing nucleotide triphosphate hydrolases"/>
    <property type="match status" value="2"/>
</dbReference>
<dbReference type="NCBIfam" id="NF008166">
    <property type="entry name" value="PRK10917.1-4"/>
    <property type="match status" value="1"/>
</dbReference>
<dbReference type="InterPro" id="IPR011545">
    <property type="entry name" value="DEAD/DEAH_box_helicase_dom"/>
</dbReference>
<comment type="catalytic activity">
    <reaction evidence="14 15">
        <text>ATP + H2O = ADP + phosphate + H(+)</text>
        <dbReference type="Rhea" id="RHEA:13065"/>
        <dbReference type="ChEBI" id="CHEBI:15377"/>
        <dbReference type="ChEBI" id="CHEBI:15378"/>
        <dbReference type="ChEBI" id="CHEBI:30616"/>
        <dbReference type="ChEBI" id="CHEBI:43474"/>
        <dbReference type="ChEBI" id="CHEBI:456216"/>
        <dbReference type="EC" id="5.6.2.4"/>
    </reaction>
</comment>
<dbReference type="GO" id="GO:0016887">
    <property type="term" value="F:ATP hydrolysis activity"/>
    <property type="evidence" value="ECO:0007669"/>
    <property type="project" value="RHEA"/>
</dbReference>
<dbReference type="PANTHER" id="PTHR47964:SF1">
    <property type="entry name" value="ATP-DEPENDENT DNA HELICASE HOMOLOG RECG, CHLOROPLASTIC"/>
    <property type="match status" value="1"/>
</dbReference>
<comment type="caution">
    <text evidence="18">The sequence shown here is derived from an EMBL/GenBank/DDBJ whole genome shotgun (WGS) entry which is preliminary data.</text>
</comment>
<keyword evidence="7 15" id="KW-0067">ATP-binding</keyword>
<keyword evidence="5 15" id="KW-0378">Hydrolase</keyword>
<dbReference type="Pfam" id="PF00271">
    <property type="entry name" value="Helicase_C"/>
    <property type="match status" value="1"/>
</dbReference>
<dbReference type="GO" id="GO:0005524">
    <property type="term" value="F:ATP binding"/>
    <property type="evidence" value="ECO:0007669"/>
    <property type="project" value="UniProtKB-KW"/>
</dbReference>
<dbReference type="CDD" id="cd04488">
    <property type="entry name" value="RecG_wedge_OBF"/>
    <property type="match status" value="1"/>
</dbReference>
<dbReference type="GO" id="GO:0043138">
    <property type="term" value="F:3'-5' DNA helicase activity"/>
    <property type="evidence" value="ECO:0007669"/>
    <property type="project" value="UniProtKB-EC"/>
</dbReference>
<organism evidence="18 19">
    <name type="scientific">Thioalbus denitrificans</name>
    <dbReference type="NCBI Taxonomy" id="547122"/>
    <lineage>
        <taxon>Bacteria</taxon>
        <taxon>Pseudomonadati</taxon>
        <taxon>Pseudomonadota</taxon>
        <taxon>Gammaproteobacteria</taxon>
        <taxon>Chromatiales</taxon>
        <taxon>Ectothiorhodospiraceae</taxon>
        <taxon>Thioalbus</taxon>
    </lineage>
</organism>
<evidence type="ECO:0000256" key="4">
    <source>
        <dbReference type="ARBA" id="ARBA00022763"/>
    </source>
</evidence>
<dbReference type="InterPro" id="IPR012340">
    <property type="entry name" value="NA-bd_OB-fold"/>
</dbReference>
<dbReference type="InterPro" id="IPR047112">
    <property type="entry name" value="RecG/Mfd"/>
</dbReference>
<comment type="similarity">
    <text evidence="1 15">Belongs to the helicase family. RecG subfamily.</text>
</comment>
<evidence type="ECO:0000256" key="8">
    <source>
        <dbReference type="ARBA" id="ARBA00023125"/>
    </source>
</evidence>
<dbReference type="CDD" id="cd18811">
    <property type="entry name" value="SF2_C_RecG"/>
    <property type="match status" value="1"/>
</dbReference>
<evidence type="ECO:0000256" key="10">
    <source>
        <dbReference type="ARBA" id="ARBA00023204"/>
    </source>
</evidence>
<dbReference type="CDD" id="cd17992">
    <property type="entry name" value="DEXHc_RecG"/>
    <property type="match status" value="1"/>
</dbReference>